<protein>
    <recommendedName>
        <fullName evidence="4">DUF883 domain-containing protein</fullName>
    </recommendedName>
</protein>
<dbReference type="EMBL" id="QFQD01000001">
    <property type="protein sequence ID" value="PZQ85915.1"/>
    <property type="molecule type" value="Genomic_DNA"/>
</dbReference>
<keyword evidence="1" id="KW-0812">Transmembrane</keyword>
<keyword evidence="1" id="KW-1133">Transmembrane helix</keyword>
<dbReference type="Proteomes" id="UP000248887">
    <property type="component" value="Unassembled WGS sequence"/>
</dbReference>
<sequence length="115" mass="11834">MADTNAQQDFAKLSEDLTVLRADVAKLAETLTVLAKTQGEAAADAVTSRVRQGKRKAEATAAGLYDEGVAAYEDVKERAGALGGDVTAAIERNPLGAVAAALGVGFLFGLLSRGR</sequence>
<feature type="transmembrane region" description="Helical" evidence="1">
    <location>
        <begin position="94"/>
        <end position="111"/>
    </location>
</feature>
<keyword evidence="1" id="KW-0472">Membrane</keyword>
<reference evidence="2 3" key="1">
    <citation type="submission" date="2017-08" db="EMBL/GenBank/DDBJ databases">
        <title>Infants hospitalized years apart are colonized by the same room-sourced microbial strains.</title>
        <authorList>
            <person name="Brooks B."/>
            <person name="Olm M.R."/>
            <person name="Firek B.A."/>
            <person name="Baker R."/>
            <person name="Thomas B.C."/>
            <person name="Morowitz M.J."/>
            <person name="Banfield J.F."/>
        </authorList>
    </citation>
    <scope>NUCLEOTIDE SEQUENCE [LARGE SCALE GENOMIC DNA]</scope>
    <source>
        <strain evidence="2">S2_005_001_R2_27</strain>
    </source>
</reference>
<evidence type="ECO:0000256" key="1">
    <source>
        <dbReference type="SAM" id="Phobius"/>
    </source>
</evidence>
<gene>
    <name evidence="2" type="ORF">DI549_00015</name>
</gene>
<evidence type="ECO:0008006" key="4">
    <source>
        <dbReference type="Google" id="ProtNLM"/>
    </source>
</evidence>
<organism evidence="2 3">
    <name type="scientific">Ancylobacter novellus</name>
    <name type="common">Thiobacillus novellus</name>
    <dbReference type="NCBI Taxonomy" id="921"/>
    <lineage>
        <taxon>Bacteria</taxon>
        <taxon>Pseudomonadati</taxon>
        <taxon>Pseudomonadota</taxon>
        <taxon>Alphaproteobacteria</taxon>
        <taxon>Hyphomicrobiales</taxon>
        <taxon>Xanthobacteraceae</taxon>
        <taxon>Ancylobacter</taxon>
    </lineage>
</organism>
<name>A0A2W5RGF3_ANCNO</name>
<comment type="caution">
    <text evidence="2">The sequence shown here is derived from an EMBL/GenBank/DDBJ whole genome shotgun (WGS) entry which is preliminary data.</text>
</comment>
<evidence type="ECO:0000313" key="2">
    <source>
        <dbReference type="EMBL" id="PZQ85915.1"/>
    </source>
</evidence>
<dbReference type="AlphaFoldDB" id="A0A2W5RGF3"/>
<evidence type="ECO:0000313" key="3">
    <source>
        <dbReference type="Proteomes" id="UP000248887"/>
    </source>
</evidence>
<accession>A0A2W5RGF3</accession>
<proteinExistence type="predicted"/>